<proteinExistence type="predicted"/>
<keyword evidence="1" id="KW-1133">Transmembrane helix</keyword>
<dbReference type="Proteomes" id="UP000288102">
    <property type="component" value="Unassembled WGS sequence"/>
</dbReference>
<name>A0A434ACH2_9FLAO</name>
<evidence type="ECO:0000256" key="1">
    <source>
        <dbReference type="SAM" id="Phobius"/>
    </source>
</evidence>
<evidence type="ECO:0000313" key="3">
    <source>
        <dbReference type="Proteomes" id="UP000288102"/>
    </source>
</evidence>
<organism evidence="2 3">
    <name type="scientific">Flavobacterium cupreum</name>
    <dbReference type="NCBI Taxonomy" id="2133766"/>
    <lineage>
        <taxon>Bacteria</taxon>
        <taxon>Pseudomonadati</taxon>
        <taxon>Bacteroidota</taxon>
        <taxon>Flavobacteriia</taxon>
        <taxon>Flavobacteriales</taxon>
        <taxon>Flavobacteriaceae</taxon>
        <taxon>Flavobacterium</taxon>
    </lineage>
</organism>
<feature type="transmembrane region" description="Helical" evidence="1">
    <location>
        <begin position="45"/>
        <end position="70"/>
    </location>
</feature>
<keyword evidence="1" id="KW-0812">Transmembrane</keyword>
<keyword evidence="3" id="KW-1185">Reference proteome</keyword>
<gene>
    <name evidence="2" type="ORF">D0817_00125</name>
</gene>
<comment type="caution">
    <text evidence="2">The sequence shown here is derived from an EMBL/GenBank/DDBJ whole genome shotgun (WGS) entry which is preliminary data.</text>
</comment>
<dbReference type="AlphaFoldDB" id="A0A434ACH2"/>
<reference evidence="3" key="1">
    <citation type="journal article" date="2019" name="Syst. Appl. Microbiol.">
        <title>Flavobacterium circumlabens sp. nov. and Flavobacterium cupreum sp. nov., two psychrotrophic species isolated from Antarctic environmental samples.</title>
        <authorList>
            <person name="Kralova S."/>
            <person name="Busse H.-J."/>
            <person name="Svec P."/>
            <person name="Maslanova I."/>
            <person name="Stankova E."/>
            <person name="Bartak M."/>
            <person name="Sedlacek I."/>
        </authorList>
    </citation>
    <scope>NUCLEOTIDE SEQUENCE [LARGE SCALE GENOMIC DNA]</scope>
    <source>
        <strain evidence="3">CCM 8825</strain>
    </source>
</reference>
<evidence type="ECO:0000313" key="2">
    <source>
        <dbReference type="EMBL" id="RUT72070.1"/>
    </source>
</evidence>
<accession>A0A434ACH2</accession>
<protein>
    <submittedName>
        <fullName evidence="2">Uncharacterized protein</fullName>
    </submittedName>
</protein>
<dbReference type="EMBL" id="QWDM01000001">
    <property type="protein sequence ID" value="RUT72070.1"/>
    <property type="molecule type" value="Genomic_DNA"/>
</dbReference>
<keyword evidence="1" id="KW-0472">Membrane</keyword>
<sequence length="71" mass="8302">MTENGRERFADERGDFHDKYSYEANTSNLRKTVRRSTKPPLAKQIVWINGLFLPLSPFCLAFRAICFCFLI</sequence>